<keyword evidence="2" id="KW-1185">Reference proteome</keyword>
<reference evidence="1" key="1">
    <citation type="journal article" date="2023" name="PLoS Negl. Trop. Dis.">
        <title>A genome sequence for Biomphalaria pfeifferi, the major vector snail for the human-infecting parasite Schistosoma mansoni.</title>
        <authorList>
            <person name="Bu L."/>
            <person name="Lu L."/>
            <person name="Laidemitt M.R."/>
            <person name="Zhang S.M."/>
            <person name="Mutuku M."/>
            <person name="Mkoji G."/>
            <person name="Steinauer M."/>
            <person name="Loker E.S."/>
        </authorList>
    </citation>
    <scope>NUCLEOTIDE SEQUENCE</scope>
    <source>
        <strain evidence="1">KasaAsao</strain>
    </source>
</reference>
<sequence>MVRTWPCYGNDPLPGVWTVYWYVSGLDSRNLFEFPNGGMEDGGECKLYCGQRKALWGVKAGTNCGLIHDRLESRLNLLWAVEGAVWC</sequence>
<evidence type="ECO:0000313" key="2">
    <source>
        <dbReference type="Proteomes" id="UP001233172"/>
    </source>
</evidence>
<comment type="caution">
    <text evidence="1">The sequence shown here is derived from an EMBL/GenBank/DDBJ whole genome shotgun (WGS) entry which is preliminary data.</text>
</comment>
<reference evidence="1" key="2">
    <citation type="submission" date="2023-04" db="EMBL/GenBank/DDBJ databases">
        <authorList>
            <person name="Bu L."/>
            <person name="Lu L."/>
            <person name="Laidemitt M.R."/>
            <person name="Zhang S.M."/>
            <person name="Mutuku M."/>
            <person name="Mkoji G."/>
            <person name="Steinauer M."/>
            <person name="Loker E.S."/>
        </authorList>
    </citation>
    <scope>NUCLEOTIDE SEQUENCE</scope>
    <source>
        <strain evidence="1">KasaAsao</strain>
        <tissue evidence="1">Whole Snail</tissue>
    </source>
</reference>
<dbReference type="AlphaFoldDB" id="A0AAD8F3Z0"/>
<accession>A0AAD8F3Z0</accession>
<dbReference type="Proteomes" id="UP001233172">
    <property type="component" value="Unassembled WGS sequence"/>
</dbReference>
<name>A0AAD8F3Z0_BIOPF</name>
<evidence type="ECO:0000313" key="1">
    <source>
        <dbReference type="EMBL" id="KAK0050867.1"/>
    </source>
</evidence>
<dbReference type="EMBL" id="JASAOG010000110">
    <property type="protein sequence ID" value="KAK0050867.1"/>
    <property type="molecule type" value="Genomic_DNA"/>
</dbReference>
<proteinExistence type="predicted"/>
<gene>
    <name evidence="1" type="ORF">Bpfe_019788</name>
</gene>
<organism evidence="1 2">
    <name type="scientific">Biomphalaria pfeifferi</name>
    <name type="common">Bloodfluke planorb</name>
    <name type="synonym">Freshwater snail</name>
    <dbReference type="NCBI Taxonomy" id="112525"/>
    <lineage>
        <taxon>Eukaryota</taxon>
        <taxon>Metazoa</taxon>
        <taxon>Spiralia</taxon>
        <taxon>Lophotrochozoa</taxon>
        <taxon>Mollusca</taxon>
        <taxon>Gastropoda</taxon>
        <taxon>Heterobranchia</taxon>
        <taxon>Euthyneura</taxon>
        <taxon>Panpulmonata</taxon>
        <taxon>Hygrophila</taxon>
        <taxon>Lymnaeoidea</taxon>
        <taxon>Planorbidae</taxon>
        <taxon>Biomphalaria</taxon>
    </lineage>
</organism>
<protein>
    <submittedName>
        <fullName evidence="1">Uncharacterized protein</fullName>
    </submittedName>
</protein>